<protein>
    <submittedName>
        <fullName evidence="1">Uncharacterized protein</fullName>
    </submittedName>
</protein>
<evidence type="ECO:0000313" key="1">
    <source>
        <dbReference type="EMBL" id="CCG42813.1"/>
    </source>
</evidence>
<evidence type="ECO:0000313" key="2">
    <source>
        <dbReference type="Proteomes" id="UP000004169"/>
    </source>
</evidence>
<keyword evidence="2" id="KW-1185">Reference proteome</keyword>
<gene>
    <name evidence="1" type="ORF">PHAMO_470064</name>
</gene>
<sequence length="63" mass="6846">MIPRHRSAGIVADRSWRSSCGPATSNFARAADKRVRFVGIEIFEAAGGVVQRDLFEPDGGGWL</sequence>
<dbReference type="AlphaFoldDB" id="H8FWS5"/>
<accession>H8FWS5</accession>
<dbReference type="STRING" id="1150626.PHAMO_470064"/>
<organism evidence="1 2">
    <name type="scientific">Magnetospirillum molischianum DSM 120</name>
    <dbReference type="NCBI Taxonomy" id="1150626"/>
    <lineage>
        <taxon>Bacteria</taxon>
        <taxon>Pseudomonadati</taxon>
        <taxon>Pseudomonadota</taxon>
        <taxon>Alphaproteobacteria</taxon>
        <taxon>Rhodospirillales</taxon>
        <taxon>Rhodospirillaceae</taxon>
        <taxon>Magnetospirillum</taxon>
    </lineage>
</organism>
<dbReference type="Proteomes" id="UP000004169">
    <property type="component" value="Unassembled WGS sequence"/>
</dbReference>
<dbReference type="RefSeq" id="WP_002730622.1">
    <property type="nucleotide sequence ID" value="NZ_CAHP01000042.1"/>
</dbReference>
<reference evidence="1 2" key="1">
    <citation type="journal article" date="2012" name="J. Bacteriol.">
        <title>Draft Genome Sequence of the Purple Photosynthetic Bacterium Phaeospirillum molischianum DSM120, a Particularly Versatile Bacterium.</title>
        <authorList>
            <person name="Duquesne K."/>
            <person name="Prima V."/>
            <person name="Ji B."/>
            <person name="Rouy Z."/>
            <person name="Medigue C."/>
            <person name="Talla E."/>
            <person name="Sturgis J.N."/>
        </authorList>
    </citation>
    <scope>NUCLEOTIDE SEQUENCE [LARGE SCALE GENOMIC DNA]</scope>
    <source>
        <strain evidence="2">DSM120</strain>
    </source>
</reference>
<comment type="caution">
    <text evidence="1">The sequence shown here is derived from an EMBL/GenBank/DDBJ whole genome shotgun (WGS) entry which is preliminary data.</text>
</comment>
<proteinExistence type="predicted"/>
<name>H8FWS5_MAGML</name>
<dbReference type="EMBL" id="CAHP01000042">
    <property type="protein sequence ID" value="CCG42813.1"/>
    <property type="molecule type" value="Genomic_DNA"/>
</dbReference>